<evidence type="ECO:0000313" key="3">
    <source>
        <dbReference type="Proteomes" id="UP000230233"/>
    </source>
</evidence>
<dbReference type="Proteomes" id="UP000230233">
    <property type="component" value="Unassembled WGS sequence"/>
</dbReference>
<dbReference type="InterPro" id="IPR000719">
    <property type="entry name" value="Prot_kinase_dom"/>
</dbReference>
<feature type="domain" description="Protein kinase" evidence="1">
    <location>
        <begin position="1"/>
        <end position="301"/>
    </location>
</feature>
<proteinExistence type="predicted"/>
<sequence length="301" mass="35154">MLRNVIRAPMNQLLDGRYKLTIRSGNWCQEEYYYGFDEETREQCFVKGRLADDPRIEVERHFLAEFGGSTGIPKFIGTFQLFDGEQTYIVHTRNGQKLETVLNESVFKISPANTVRLGYRLFNLIHGMHQRGYVHRDIRPQTIMVDVGWDLKLEIELSSFGFVAPTNPAPRPPADPYNSMKINQYTSYPAMIGEPFVPEDDYISVIFVLLASQGVNPFSHNINRQWTLVEKKEHFDDNPRRFVTPESRWLADLYWNIEYMRQERTFSHDVVIGRLENAVEGVDMRDEITHALRPNGHFYIL</sequence>
<accession>A0A2G5SF41</accession>
<evidence type="ECO:0000259" key="1">
    <source>
        <dbReference type="PROSITE" id="PS50011"/>
    </source>
</evidence>
<dbReference type="PROSITE" id="PS50011">
    <property type="entry name" value="PROTEIN_KINASE_DOM"/>
    <property type="match status" value="1"/>
</dbReference>
<dbReference type="GO" id="GO:0004672">
    <property type="term" value="F:protein kinase activity"/>
    <property type="evidence" value="ECO:0007669"/>
    <property type="project" value="InterPro"/>
</dbReference>
<gene>
    <name evidence="2" type="ORF">B9Z55_027555</name>
</gene>
<dbReference type="InterPro" id="IPR011009">
    <property type="entry name" value="Kinase-like_dom_sf"/>
</dbReference>
<keyword evidence="3" id="KW-1185">Reference proteome</keyword>
<comment type="caution">
    <text evidence="2">The sequence shown here is derived from an EMBL/GenBank/DDBJ whole genome shotgun (WGS) entry which is preliminary data.</text>
</comment>
<dbReference type="EMBL" id="PDUG01000011">
    <property type="protein sequence ID" value="PIC13688.1"/>
    <property type="molecule type" value="Genomic_DNA"/>
</dbReference>
<dbReference type="SUPFAM" id="SSF56112">
    <property type="entry name" value="Protein kinase-like (PK-like)"/>
    <property type="match status" value="1"/>
</dbReference>
<protein>
    <recommendedName>
        <fullName evidence="1">Protein kinase domain-containing protein</fullName>
    </recommendedName>
</protein>
<name>A0A2G5SF41_9PELO</name>
<reference evidence="3" key="1">
    <citation type="submission" date="2017-10" db="EMBL/GenBank/DDBJ databases">
        <title>Rapid genome shrinkage in a self-fertile nematode reveals novel sperm competition proteins.</title>
        <authorList>
            <person name="Yin D."/>
            <person name="Schwarz E.M."/>
            <person name="Thomas C.G."/>
            <person name="Felde R.L."/>
            <person name="Korf I.F."/>
            <person name="Cutter A.D."/>
            <person name="Schartner C.M."/>
            <person name="Ralston E.J."/>
            <person name="Meyer B.J."/>
            <person name="Haag E.S."/>
        </authorList>
    </citation>
    <scope>NUCLEOTIDE SEQUENCE [LARGE SCALE GENOMIC DNA]</scope>
    <source>
        <strain evidence="3">JU1422</strain>
    </source>
</reference>
<dbReference type="GO" id="GO:0005524">
    <property type="term" value="F:ATP binding"/>
    <property type="evidence" value="ECO:0007669"/>
    <property type="project" value="InterPro"/>
</dbReference>
<dbReference type="Gene3D" id="1.10.510.10">
    <property type="entry name" value="Transferase(Phosphotransferase) domain 1"/>
    <property type="match status" value="1"/>
</dbReference>
<evidence type="ECO:0000313" key="2">
    <source>
        <dbReference type="EMBL" id="PIC13688.1"/>
    </source>
</evidence>
<dbReference type="AlphaFoldDB" id="A0A2G5SF41"/>
<dbReference type="STRING" id="1611254.A0A2G5SF41"/>
<dbReference type="OrthoDB" id="5806932at2759"/>
<organism evidence="2 3">
    <name type="scientific">Caenorhabditis nigoni</name>
    <dbReference type="NCBI Taxonomy" id="1611254"/>
    <lineage>
        <taxon>Eukaryota</taxon>
        <taxon>Metazoa</taxon>
        <taxon>Ecdysozoa</taxon>
        <taxon>Nematoda</taxon>
        <taxon>Chromadorea</taxon>
        <taxon>Rhabditida</taxon>
        <taxon>Rhabditina</taxon>
        <taxon>Rhabditomorpha</taxon>
        <taxon>Rhabditoidea</taxon>
        <taxon>Rhabditidae</taxon>
        <taxon>Peloderinae</taxon>
        <taxon>Caenorhabditis</taxon>
    </lineage>
</organism>